<protein>
    <recommendedName>
        <fullName evidence="6">Protein kinase domain-containing protein</fullName>
    </recommendedName>
</protein>
<keyword evidence="5" id="KW-0812">Transmembrane</keyword>
<dbReference type="EMBL" id="QWKH01000051">
    <property type="protein sequence ID" value="NBI34863.1"/>
    <property type="molecule type" value="Genomic_DNA"/>
</dbReference>
<keyword evidence="4" id="KW-0067">ATP-binding</keyword>
<proteinExistence type="predicted"/>
<dbReference type="SMART" id="SM00220">
    <property type="entry name" value="S_TKc"/>
    <property type="match status" value="1"/>
</dbReference>
<feature type="transmembrane region" description="Helical" evidence="5">
    <location>
        <begin position="443"/>
        <end position="465"/>
    </location>
</feature>
<dbReference type="InterPro" id="IPR000719">
    <property type="entry name" value="Prot_kinase_dom"/>
</dbReference>
<dbReference type="InterPro" id="IPR008266">
    <property type="entry name" value="Tyr_kinase_AS"/>
</dbReference>
<feature type="transmembrane region" description="Helical" evidence="5">
    <location>
        <begin position="477"/>
        <end position="495"/>
    </location>
</feature>
<organism evidence="7">
    <name type="scientific">Muribaculaceae bacterium Z82</name>
    <dbReference type="NCBI Taxonomy" id="2304548"/>
    <lineage>
        <taxon>Bacteria</taxon>
        <taxon>Pseudomonadati</taxon>
        <taxon>Bacteroidota</taxon>
        <taxon>Bacteroidia</taxon>
        <taxon>Bacteroidales</taxon>
        <taxon>Muribaculaceae</taxon>
    </lineage>
</organism>
<keyword evidence="2" id="KW-0547">Nucleotide-binding</keyword>
<dbReference type="PROSITE" id="PS50011">
    <property type="entry name" value="PROTEIN_KINASE_DOM"/>
    <property type="match status" value="1"/>
</dbReference>
<evidence type="ECO:0000256" key="3">
    <source>
        <dbReference type="ARBA" id="ARBA00022777"/>
    </source>
</evidence>
<sequence length="583" mass="61618">MVAEEKTEGQAAPELAAETAGRRMVVLEDFKPVAFLDDDDRASAVRRYSTLFVVDGRTRKGGLGRVLYAENAWGDRLAVKVLTAEEGADLTEEEQQALASRREAAFRREYESSRLLTGIAGFPTLFGQGRIDGQPALIMEWVEGQTLEEARRRLSVDDDGRLSPLVAAAIGRDLFDLLSRMELVDGGLVHRDISPSNVMIRTQRASVEEQAAQGKFDLVLVDFGSTVLPARASSLTVRYGAPQGATPDYAAPEMLTADVARVADMRKSPAVDVYAAASVVYLLLCGRPPFQLGGSSTGGEGAEVASDYLRKTTELPLPVRAAHGESADVTVALDREGEAVAAVRKALADERLSPSNQDLKEALVCVDKRVGEVVLAALEPDQRHRPSAAEMREGLAGFVEAYPANVVAALQGEPLFQDWSFDERRKAGGFEARRRAGARLARWAAVVVALGLGCAAAALCSGVRVTAVGSLPCSLEWGFPLVAALALAPAAAGYLVRWRGGRKRSGLVRGSVALAVVAVAVEAFVLSATVDPAAMKGLLGAAPLACSSAAWCGMVLEYSMSAPSAWATAKRPAQGVSGKGGSV</sequence>
<evidence type="ECO:0000256" key="1">
    <source>
        <dbReference type="ARBA" id="ARBA00022679"/>
    </source>
</evidence>
<reference evidence="7" key="1">
    <citation type="submission" date="2018-08" db="EMBL/GenBank/DDBJ databases">
        <title>Murine metabolic-syndrome-specific gut microbial biobank.</title>
        <authorList>
            <person name="Liu C."/>
        </authorList>
    </citation>
    <scope>NUCLEOTIDE SEQUENCE [LARGE SCALE GENOMIC DNA]</scope>
    <source>
        <strain evidence="7">Z82</strain>
    </source>
</reference>
<dbReference type="PANTHER" id="PTHR43289">
    <property type="entry name" value="MITOGEN-ACTIVATED PROTEIN KINASE KINASE KINASE 20-RELATED"/>
    <property type="match status" value="1"/>
</dbReference>
<evidence type="ECO:0000259" key="6">
    <source>
        <dbReference type="PROSITE" id="PS50011"/>
    </source>
</evidence>
<evidence type="ECO:0000256" key="2">
    <source>
        <dbReference type="ARBA" id="ARBA00022741"/>
    </source>
</evidence>
<evidence type="ECO:0000256" key="5">
    <source>
        <dbReference type="SAM" id="Phobius"/>
    </source>
</evidence>
<feature type="domain" description="Protein kinase" evidence="6">
    <location>
        <begin position="52"/>
        <end position="399"/>
    </location>
</feature>
<keyword evidence="3" id="KW-0418">Kinase</keyword>
<gene>
    <name evidence="7" type="ORF">D1639_07430</name>
</gene>
<dbReference type="GO" id="GO:0005524">
    <property type="term" value="F:ATP binding"/>
    <property type="evidence" value="ECO:0007669"/>
    <property type="project" value="UniProtKB-KW"/>
</dbReference>
<feature type="transmembrane region" description="Helical" evidence="5">
    <location>
        <begin position="507"/>
        <end position="526"/>
    </location>
</feature>
<evidence type="ECO:0000256" key="4">
    <source>
        <dbReference type="ARBA" id="ARBA00022840"/>
    </source>
</evidence>
<dbReference type="InterPro" id="IPR011009">
    <property type="entry name" value="Kinase-like_dom_sf"/>
</dbReference>
<dbReference type="PANTHER" id="PTHR43289:SF34">
    <property type="entry name" value="SERINE_THREONINE-PROTEIN KINASE YBDM-RELATED"/>
    <property type="match status" value="1"/>
</dbReference>
<dbReference type="AlphaFoldDB" id="A0A7C9NBG3"/>
<dbReference type="PROSITE" id="PS00109">
    <property type="entry name" value="PROTEIN_KINASE_TYR"/>
    <property type="match status" value="1"/>
</dbReference>
<comment type="caution">
    <text evidence="7">The sequence shown here is derived from an EMBL/GenBank/DDBJ whole genome shotgun (WGS) entry which is preliminary data.</text>
</comment>
<dbReference type="GO" id="GO:0004674">
    <property type="term" value="F:protein serine/threonine kinase activity"/>
    <property type="evidence" value="ECO:0007669"/>
    <property type="project" value="TreeGrafter"/>
</dbReference>
<dbReference type="Gene3D" id="1.10.510.10">
    <property type="entry name" value="Transferase(Phosphotransferase) domain 1"/>
    <property type="match status" value="1"/>
</dbReference>
<keyword evidence="5" id="KW-0472">Membrane</keyword>
<accession>A0A7C9NBG3</accession>
<dbReference type="Pfam" id="PF00069">
    <property type="entry name" value="Pkinase"/>
    <property type="match status" value="1"/>
</dbReference>
<evidence type="ECO:0000313" key="7">
    <source>
        <dbReference type="EMBL" id="NBI34863.1"/>
    </source>
</evidence>
<keyword evidence="5" id="KW-1133">Transmembrane helix</keyword>
<name>A0A7C9NBG3_9BACT</name>
<keyword evidence="1" id="KW-0808">Transferase</keyword>
<dbReference type="SUPFAM" id="SSF56112">
    <property type="entry name" value="Protein kinase-like (PK-like)"/>
    <property type="match status" value="1"/>
</dbReference>